<dbReference type="AlphaFoldDB" id="A0A383AN54"/>
<dbReference type="EMBL" id="UINC01193483">
    <property type="protein sequence ID" value="SVE09114.1"/>
    <property type="molecule type" value="Genomic_DNA"/>
</dbReference>
<sequence length="152" mass="16862">MPKINVDGVEVELNVRRLEIGSIVSVYGVGSRVIMTMPTFDHCDTSRAKKFAELLRKQSHSWSCAAVSVDHTLILRSWAMDAGWEGHSFESFLGEDVLGVFSQTLGVLVPAIFIIDFKNRLLYCEFPSSLDGAVDFKAATEIVGNFENEIMS</sequence>
<name>A0A383AN54_9ZZZZ</name>
<gene>
    <name evidence="1" type="ORF">METZ01_LOCUS461968</name>
</gene>
<protein>
    <recommendedName>
        <fullName evidence="2">Alkyl hydroperoxide reductase subunit C/ Thiol specific antioxidant domain-containing protein</fullName>
    </recommendedName>
</protein>
<reference evidence="1" key="1">
    <citation type="submission" date="2018-05" db="EMBL/GenBank/DDBJ databases">
        <authorList>
            <person name="Lanie J.A."/>
            <person name="Ng W.-L."/>
            <person name="Kazmierczak K.M."/>
            <person name="Andrzejewski T.M."/>
            <person name="Davidsen T.M."/>
            <person name="Wayne K.J."/>
            <person name="Tettelin H."/>
            <person name="Glass J.I."/>
            <person name="Rusch D."/>
            <person name="Podicherti R."/>
            <person name="Tsui H.-C.T."/>
            <person name="Winkler M.E."/>
        </authorList>
    </citation>
    <scope>NUCLEOTIDE SEQUENCE</scope>
</reference>
<accession>A0A383AN54</accession>
<evidence type="ECO:0000313" key="1">
    <source>
        <dbReference type="EMBL" id="SVE09114.1"/>
    </source>
</evidence>
<evidence type="ECO:0008006" key="2">
    <source>
        <dbReference type="Google" id="ProtNLM"/>
    </source>
</evidence>
<organism evidence="1">
    <name type="scientific">marine metagenome</name>
    <dbReference type="NCBI Taxonomy" id="408172"/>
    <lineage>
        <taxon>unclassified sequences</taxon>
        <taxon>metagenomes</taxon>
        <taxon>ecological metagenomes</taxon>
    </lineage>
</organism>
<proteinExistence type="predicted"/>